<dbReference type="Gene3D" id="3.30.830.10">
    <property type="entry name" value="Metalloenzyme, LuxS/M16 peptidase-like"/>
    <property type="match status" value="4"/>
</dbReference>
<sequence>MRVIFLLFTLLFATLSYAETEPQLIEGQLTNGLNYFILPLKQDKGRIEIRLKVKAGAIDQTDQQNGVAHMLEHMVFRASEGYPQGVMSYLHQQGWQRGRHYNAVTNADSTTYMLLPPAKQTLADSLQILSQMVFSAQLTEQDLAKERLIVLEEWRSKQGVAARMNLQRTQSVRVNSRYARGSVLGTAEDIEHITPEHLKQFYQQWYVPNNMTLLIVGDVDPQDTINHIQQYFAQARPKALPERDYYEPKLSNQIRIHQLQDPQSAVSQIAYIWRFDESQSRGDDKQARKARLIDRLTLAMLNQRLRNQQSQLAQGVNSLVVRKSEIGKNTVALGIFAGVEKRSHQQGLQQILQEIERLKRYPFTQAEFEQQKTLIEEQIDFARNNNKSADFNQWVQRLSNTLLMDKSYLSQAKIAEILSPLLAEIQLADVQQRLNQWLSSPDQIVQYQLPNAIPSFSLNQSQLTQLKEQVAQQKIVAPYRPPQLEPMEFAPLKKQGKIIKQQDFKEQNVIHWYLANGDKVVWLKTNLADDKSYFRAISQAGFQAKELINWQSQIASQIIAQSAPLDWQQEQLAQWKKHLKLNLSLNQTDKELTFNGQADNPNFAQLLRLFYAIQQETKIKAEAIDDIKQSIEQQLERQSRQPRQQKLIAATELLKYGKNISIHHLPPNAQALAQLDEKQLNQQWQIIQQTPTTYYIANNLSEDEMQQLVSTYLATIPRGKPLTFTPLLMTKGAQTSQLSLGQQPKRDITMWWAAPYTWQGKEAMLVSLIQQIASDKLKLTLRDQQLGIYSLSFTSKLNPQTQQIESELKFTASPENSEKLIKQAKQVLQQLAEAITEQDIKQVKILFQQQEKNRLEQINTWLTRLILSEQQYADPRYLTEMQQLTDFISLENVKHILSQFNWNEVKIFIVQP</sequence>
<dbReference type="GO" id="GO:0006508">
    <property type="term" value="P:proteolysis"/>
    <property type="evidence" value="ECO:0007669"/>
    <property type="project" value="UniProtKB-KW"/>
</dbReference>
<dbReference type="SUPFAM" id="SSF63411">
    <property type="entry name" value="LuxS/MPP-like metallohydrolase"/>
    <property type="match status" value="4"/>
</dbReference>
<feature type="domain" description="Peptidase M16 C-terminal" evidence="11">
    <location>
        <begin position="693"/>
        <end position="844"/>
    </location>
</feature>
<dbReference type="EMBL" id="SMFT01000005">
    <property type="protein sequence ID" value="TCJ95841.1"/>
    <property type="molecule type" value="Genomic_DNA"/>
</dbReference>
<gene>
    <name evidence="12" type="ORF">EV694_1842</name>
</gene>
<protein>
    <submittedName>
        <fullName evidence="12">Zinc protease</fullName>
    </submittedName>
</protein>
<dbReference type="Pfam" id="PF00675">
    <property type="entry name" value="Peptidase_M16"/>
    <property type="match status" value="1"/>
</dbReference>
<accession>A0A4R1FWS7</accession>
<dbReference type="InterPro" id="IPR007863">
    <property type="entry name" value="Peptidase_M16_C"/>
</dbReference>
<dbReference type="InterPro" id="IPR011249">
    <property type="entry name" value="Metalloenz_LuxS/M16"/>
</dbReference>
<evidence type="ECO:0000256" key="5">
    <source>
        <dbReference type="ARBA" id="ARBA00022801"/>
    </source>
</evidence>
<feature type="domain" description="Peptidase M16 C-terminal" evidence="11">
    <location>
        <begin position="193"/>
        <end position="373"/>
    </location>
</feature>
<keyword evidence="6" id="KW-0862">Zinc</keyword>
<dbReference type="InterPro" id="IPR050626">
    <property type="entry name" value="Peptidase_M16"/>
</dbReference>
<comment type="caution">
    <text evidence="12">The sequence shown here is derived from an EMBL/GenBank/DDBJ whole genome shotgun (WGS) entry which is preliminary data.</text>
</comment>
<keyword evidence="7" id="KW-0482">Metalloprotease</keyword>
<evidence type="ECO:0000256" key="4">
    <source>
        <dbReference type="ARBA" id="ARBA00022723"/>
    </source>
</evidence>
<comment type="similarity">
    <text evidence="2 8">Belongs to the peptidase M16 family.</text>
</comment>
<reference evidence="12 13" key="1">
    <citation type="submission" date="2019-03" db="EMBL/GenBank/DDBJ databases">
        <title>Genomic Encyclopedia of Type Strains, Phase IV (KMG-IV): sequencing the most valuable type-strain genomes for metagenomic binning, comparative biology and taxonomic classification.</title>
        <authorList>
            <person name="Goeker M."/>
        </authorList>
    </citation>
    <scope>NUCLEOTIDE SEQUENCE [LARGE SCALE GENOMIC DNA]</scope>
    <source>
        <strain evidence="12 13">DSM 15534</strain>
    </source>
</reference>
<dbReference type="Pfam" id="PF05193">
    <property type="entry name" value="Peptidase_M16_C"/>
    <property type="match status" value="2"/>
</dbReference>
<evidence type="ECO:0000256" key="7">
    <source>
        <dbReference type="ARBA" id="ARBA00023049"/>
    </source>
</evidence>
<dbReference type="RefSeq" id="WP_132691708.1">
    <property type="nucleotide sequence ID" value="NZ_SMFT01000005.1"/>
</dbReference>
<evidence type="ECO:0000259" key="11">
    <source>
        <dbReference type="Pfam" id="PF05193"/>
    </source>
</evidence>
<keyword evidence="5" id="KW-0378">Hydrolase</keyword>
<keyword evidence="13" id="KW-1185">Reference proteome</keyword>
<evidence type="ECO:0000256" key="3">
    <source>
        <dbReference type="ARBA" id="ARBA00022670"/>
    </source>
</evidence>
<evidence type="ECO:0000313" key="13">
    <source>
        <dbReference type="Proteomes" id="UP000294702"/>
    </source>
</evidence>
<dbReference type="AlphaFoldDB" id="A0A4R1FWS7"/>
<feature type="signal peptide" evidence="9">
    <location>
        <begin position="1"/>
        <end position="18"/>
    </location>
</feature>
<dbReference type="OrthoDB" id="9811314at2"/>
<organism evidence="12 13">
    <name type="scientific">Volucribacter psittacicida</name>
    <dbReference type="NCBI Taxonomy" id="203482"/>
    <lineage>
        <taxon>Bacteria</taxon>
        <taxon>Pseudomonadati</taxon>
        <taxon>Pseudomonadota</taxon>
        <taxon>Gammaproteobacteria</taxon>
        <taxon>Pasteurellales</taxon>
        <taxon>Pasteurellaceae</taxon>
        <taxon>Volucribacter</taxon>
    </lineage>
</organism>
<name>A0A4R1FWS7_9PAST</name>
<dbReference type="GO" id="GO:0004222">
    <property type="term" value="F:metalloendopeptidase activity"/>
    <property type="evidence" value="ECO:0007669"/>
    <property type="project" value="InterPro"/>
</dbReference>
<keyword evidence="9" id="KW-0732">Signal</keyword>
<evidence type="ECO:0000256" key="6">
    <source>
        <dbReference type="ARBA" id="ARBA00022833"/>
    </source>
</evidence>
<comment type="cofactor">
    <cofactor evidence="1">
        <name>Zn(2+)</name>
        <dbReference type="ChEBI" id="CHEBI:29105"/>
    </cofactor>
</comment>
<dbReference type="PANTHER" id="PTHR43690">
    <property type="entry name" value="NARDILYSIN"/>
    <property type="match status" value="1"/>
</dbReference>
<evidence type="ECO:0000256" key="2">
    <source>
        <dbReference type="ARBA" id="ARBA00007261"/>
    </source>
</evidence>
<keyword evidence="3 12" id="KW-0645">Protease</keyword>
<dbReference type="InterPro" id="IPR011765">
    <property type="entry name" value="Pept_M16_N"/>
</dbReference>
<proteinExistence type="inferred from homology"/>
<dbReference type="Proteomes" id="UP000294702">
    <property type="component" value="Unassembled WGS sequence"/>
</dbReference>
<evidence type="ECO:0000256" key="9">
    <source>
        <dbReference type="SAM" id="SignalP"/>
    </source>
</evidence>
<feature type="domain" description="Peptidase M16 N-terminal" evidence="10">
    <location>
        <begin position="46"/>
        <end position="155"/>
    </location>
</feature>
<dbReference type="PANTHER" id="PTHR43690:SF17">
    <property type="entry name" value="PROTEIN YHJJ"/>
    <property type="match status" value="1"/>
</dbReference>
<dbReference type="GO" id="GO:0046872">
    <property type="term" value="F:metal ion binding"/>
    <property type="evidence" value="ECO:0007669"/>
    <property type="project" value="UniProtKB-KW"/>
</dbReference>
<evidence type="ECO:0000256" key="8">
    <source>
        <dbReference type="RuleBase" id="RU004447"/>
    </source>
</evidence>
<evidence type="ECO:0000313" key="12">
    <source>
        <dbReference type="EMBL" id="TCJ95841.1"/>
    </source>
</evidence>
<evidence type="ECO:0000256" key="1">
    <source>
        <dbReference type="ARBA" id="ARBA00001947"/>
    </source>
</evidence>
<dbReference type="InterPro" id="IPR001431">
    <property type="entry name" value="Pept_M16_Zn_BS"/>
</dbReference>
<keyword evidence="4" id="KW-0479">Metal-binding</keyword>
<evidence type="ECO:0000259" key="10">
    <source>
        <dbReference type="Pfam" id="PF00675"/>
    </source>
</evidence>
<dbReference type="PROSITE" id="PS00143">
    <property type="entry name" value="INSULINASE"/>
    <property type="match status" value="1"/>
</dbReference>
<feature type="chain" id="PRO_5020306911" evidence="9">
    <location>
        <begin position="19"/>
        <end position="912"/>
    </location>
</feature>